<dbReference type="Pfam" id="PF04266">
    <property type="entry name" value="ASCH"/>
    <property type="match status" value="1"/>
</dbReference>
<feature type="domain" description="ASCH" evidence="1">
    <location>
        <begin position="37"/>
        <end position="158"/>
    </location>
</feature>
<evidence type="ECO:0000313" key="3">
    <source>
        <dbReference type="Proteomes" id="UP001321749"/>
    </source>
</evidence>
<gene>
    <name evidence="2" type="ORF">QBC42DRAFT_271871</name>
</gene>
<sequence>MAPPTASDLSAPSVSSFLALASAALSVSSPIVPKDMFSFGGTSRDLANSRLSLAIKGHKSATTSWPVPDPLYWGVGDYSVILDGDGNPGALMRTTEMKVCKFEDVEEDFALAEAEGTVKEYKEGHREFYEDQWEREGRKGERFGEDSEVLCERFEVVYVREDLRDPKGH</sequence>
<keyword evidence="3" id="KW-1185">Reference proteome</keyword>
<proteinExistence type="predicted"/>
<protein>
    <submittedName>
        <fullName evidence="2">PUA-like domain-containing protein</fullName>
    </submittedName>
</protein>
<reference evidence="2" key="2">
    <citation type="submission" date="2023-06" db="EMBL/GenBank/DDBJ databases">
        <authorList>
            <consortium name="Lawrence Berkeley National Laboratory"/>
            <person name="Mondo S.J."/>
            <person name="Hensen N."/>
            <person name="Bonometti L."/>
            <person name="Westerberg I."/>
            <person name="Brannstrom I.O."/>
            <person name="Guillou S."/>
            <person name="Cros-Aarteil S."/>
            <person name="Calhoun S."/>
            <person name="Haridas S."/>
            <person name="Kuo A."/>
            <person name="Pangilinan J."/>
            <person name="Riley R."/>
            <person name="Labutti K."/>
            <person name="Andreopoulos B."/>
            <person name="Lipzen A."/>
            <person name="Chen C."/>
            <person name="Yanf M."/>
            <person name="Daum C."/>
            <person name="Ng V."/>
            <person name="Clum A."/>
            <person name="Steindorff A."/>
            <person name="Ohm R."/>
            <person name="Martin F."/>
            <person name="Silar P."/>
            <person name="Natvig D."/>
            <person name="Lalanne C."/>
            <person name="Gautier V."/>
            <person name="Ament-Velasquez S.L."/>
            <person name="Kruys A."/>
            <person name="Hutchinson M.I."/>
            <person name="Powell A.J."/>
            <person name="Barry K."/>
            <person name="Miller A.N."/>
            <person name="Grigoriev I.V."/>
            <person name="Debuchy R."/>
            <person name="Gladieux P."/>
            <person name="Thoren M.H."/>
            <person name="Johannesson H."/>
        </authorList>
    </citation>
    <scope>NUCLEOTIDE SEQUENCE</scope>
    <source>
        <strain evidence="2">PSN324</strain>
    </source>
</reference>
<evidence type="ECO:0000259" key="1">
    <source>
        <dbReference type="SMART" id="SM01022"/>
    </source>
</evidence>
<evidence type="ECO:0000313" key="2">
    <source>
        <dbReference type="EMBL" id="KAK4460633.1"/>
    </source>
</evidence>
<dbReference type="InterPro" id="IPR007374">
    <property type="entry name" value="ASCH_domain"/>
</dbReference>
<dbReference type="Proteomes" id="UP001321749">
    <property type="component" value="Unassembled WGS sequence"/>
</dbReference>
<dbReference type="PANTHER" id="PTHR39203">
    <property type="entry name" value="CYTOPLASMIC PROTEIN-RELATED"/>
    <property type="match status" value="1"/>
</dbReference>
<name>A0AAV9HLN0_9PEZI</name>
<organism evidence="2 3">
    <name type="scientific">Cladorrhinum samala</name>
    <dbReference type="NCBI Taxonomy" id="585594"/>
    <lineage>
        <taxon>Eukaryota</taxon>
        <taxon>Fungi</taxon>
        <taxon>Dikarya</taxon>
        <taxon>Ascomycota</taxon>
        <taxon>Pezizomycotina</taxon>
        <taxon>Sordariomycetes</taxon>
        <taxon>Sordariomycetidae</taxon>
        <taxon>Sordariales</taxon>
        <taxon>Podosporaceae</taxon>
        <taxon>Cladorrhinum</taxon>
    </lineage>
</organism>
<comment type="caution">
    <text evidence="2">The sequence shown here is derived from an EMBL/GenBank/DDBJ whole genome shotgun (WGS) entry which is preliminary data.</text>
</comment>
<dbReference type="SMART" id="SM01022">
    <property type="entry name" value="ASCH"/>
    <property type="match status" value="1"/>
</dbReference>
<accession>A0AAV9HLN0</accession>
<dbReference type="InterPro" id="IPR009326">
    <property type="entry name" value="DUF984"/>
</dbReference>
<dbReference type="InterPro" id="IPR015947">
    <property type="entry name" value="PUA-like_sf"/>
</dbReference>
<dbReference type="EMBL" id="MU865007">
    <property type="protein sequence ID" value="KAK4460633.1"/>
    <property type="molecule type" value="Genomic_DNA"/>
</dbReference>
<dbReference type="PANTHER" id="PTHR39203:SF1">
    <property type="entry name" value="CYTOPLASMIC PROTEIN"/>
    <property type="match status" value="1"/>
</dbReference>
<dbReference type="Gene3D" id="3.10.400.10">
    <property type="entry name" value="Sulfate adenylyltransferase"/>
    <property type="match status" value="1"/>
</dbReference>
<dbReference type="SUPFAM" id="SSF88697">
    <property type="entry name" value="PUA domain-like"/>
    <property type="match status" value="1"/>
</dbReference>
<reference evidence="2" key="1">
    <citation type="journal article" date="2023" name="Mol. Phylogenet. Evol.">
        <title>Genome-scale phylogeny and comparative genomics of the fungal order Sordariales.</title>
        <authorList>
            <person name="Hensen N."/>
            <person name="Bonometti L."/>
            <person name="Westerberg I."/>
            <person name="Brannstrom I.O."/>
            <person name="Guillou S."/>
            <person name="Cros-Aarteil S."/>
            <person name="Calhoun S."/>
            <person name="Haridas S."/>
            <person name="Kuo A."/>
            <person name="Mondo S."/>
            <person name="Pangilinan J."/>
            <person name="Riley R."/>
            <person name="LaButti K."/>
            <person name="Andreopoulos B."/>
            <person name="Lipzen A."/>
            <person name="Chen C."/>
            <person name="Yan M."/>
            <person name="Daum C."/>
            <person name="Ng V."/>
            <person name="Clum A."/>
            <person name="Steindorff A."/>
            <person name="Ohm R.A."/>
            <person name="Martin F."/>
            <person name="Silar P."/>
            <person name="Natvig D.O."/>
            <person name="Lalanne C."/>
            <person name="Gautier V."/>
            <person name="Ament-Velasquez S.L."/>
            <person name="Kruys A."/>
            <person name="Hutchinson M.I."/>
            <person name="Powell A.J."/>
            <person name="Barry K."/>
            <person name="Miller A.N."/>
            <person name="Grigoriev I.V."/>
            <person name="Debuchy R."/>
            <person name="Gladieux P."/>
            <person name="Hiltunen Thoren M."/>
            <person name="Johannesson H."/>
        </authorList>
    </citation>
    <scope>NUCLEOTIDE SEQUENCE</scope>
    <source>
        <strain evidence="2">PSN324</strain>
    </source>
</reference>
<dbReference type="AlphaFoldDB" id="A0AAV9HLN0"/>